<keyword evidence="6 12" id="KW-0560">Oxidoreductase</keyword>
<evidence type="ECO:0000256" key="9">
    <source>
        <dbReference type="ARBA" id="ARBA00023052"/>
    </source>
</evidence>
<comment type="cofactor">
    <cofactor evidence="1">
        <name>Mg(2+)</name>
        <dbReference type="ChEBI" id="CHEBI:18420"/>
    </cofactor>
</comment>
<feature type="domain" description="Pyruvate ferredoxin oxidoreductase beta subunit C-terminal" evidence="11">
    <location>
        <begin position="198"/>
        <end position="264"/>
    </location>
</feature>
<dbReference type="Pfam" id="PF12367">
    <property type="entry name" value="PFO_beta_C"/>
    <property type="match status" value="1"/>
</dbReference>
<dbReference type="GO" id="GO:0046872">
    <property type="term" value="F:metal ion binding"/>
    <property type="evidence" value="ECO:0007669"/>
    <property type="project" value="UniProtKB-KW"/>
</dbReference>
<feature type="domain" description="Thiamine pyrophosphate enzyme TPP-binding" evidence="10">
    <location>
        <begin position="50"/>
        <end position="194"/>
    </location>
</feature>
<evidence type="ECO:0000256" key="4">
    <source>
        <dbReference type="ARBA" id="ARBA00022723"/>
    </source>
</evidence>
<dbReference type="Proteomes" id="UP000033048">
    <property type="component" value="Chromosome"/>
</dbReference>
<evidence type="ECO:0000256" key="6">
    <source>
        <dbReference type="ARBA" id="ARBA00023002"/>
    </source>
</evidence>
<dbReference type="GO" id="GO:0006082">
    <property type="term" value="P:organic acid metabolic process"/>
    <property type="evidence" value="ECO:0007669"/>
    <property type="project" value="UniProtKB-ARBA"/>
</dbReference>
<dbReference type="Gene3D" id="3.40.50.970">
    <property type="match status" value="1"/>
</dbReference>
<dbReference type="KEGG" id="mmet:MCMEM_1283"/>
<name>A0A0E3SR70_METMT</name>
<organism evidence="12 13">
    <name type="scientific">Methanococcoides methylutens MM1</name>
    <dbReference type="NCBI Taxonomy" id="1434104"/>
    <lineage>
        <taxon>Archaea</taxon>
        <taxon>Methanobacteriati</taxon>
        <taxon>Methanobacteriota</taxon>
        <taxon>Stenosarchaea group</taxon>
        <taxon>Methanomicrobia</taxon>
        <taxon>Methanosarcinales</taxon>
        <taxon>Methanosarcinaceae</taxon>
        <taxon>Methanococcoides</taxon>
    </lineage>
</organism>
<evidence type="ECO:0000256" key="1">
    <source>
        <dbReference type="ARBA" id="ARBA00001946"/>
    </source>
</evidence>
<keyword evidence="5" id="KW-0460">Magnesium</keyword>
<dbReference type="InterPro" id="IPR011766">
    <property type="entry name" value="TPP_enzyme_TPP-bd"/>
</dbReference>
<keyword evidence="7" id="KW-0408">Iron</keyword>
<evidence type="ECO:0000256" key="2">
    <source>
        <dbReference type="ARBA" id="ARBA00001964"/>
    </source>
</evidence>
<dbReference type="STRING" id="1434104.MCMEM_1283"/>
<dbReference type="PATRIC" id="fig|1434104.5.peg.1404"/>
<protein>
    <submittedName>
        <fullName evidence="12">2-oxoglutarate oxidoreductase, beta subunit</fullName>
        <ecNumber evidence="12">1.2.7.3</ecNumber>
    </submittedName>
</protein>
<dbReference type="InterPro" id="IPR011896">
    <property type="entry name" value="OFOB"/>
</dbReference>
<accession>A0A0E3SR70</accession>
<dbReference type="GO" id="GO:0047553">
    <property type="term" value="F:2-oxoglutarate synthase activity"/>
    <property type="evidence" value="ECO:0007669"/>
    <property type="project" value="UniProtKB-EC"/>
</dbReference>
<dbReference type="RefSeq" id="WP_048205441.1">
    <property type="nucleotide sequence ID" value="NZ_CP009518.1"/>
</dbReference>
<keyword evidence="4" id="KW-0479">Metal-binding</keyword>
<dbReference type="GeneID" id="24893827"/>
<dbReference type="InterPro" id="IPR029061">
    <property type="entry name" value="THDP-binding"/>
</dbReference>
<evidence type="ECO:0000256" key="7">
    <source>
        <dbReference type="ARBA" id="ARBA00023004"/>
    </source>
</evidence>
<comment type="cofactor">
    <cofactor evidence="3">
        <name>[4Fe-4S] cluster</name>
        <dbReference type="ChEBI" id="CHEBI:49883"/>
    </cofactor>
</comment>
<comment type="cofactor">
    <cofactor evidence="2">
        <name>thiamine diphosphate</name>
        <dbReference type="ChEBI" id="CHEBI:58937"/>
    </cofactor>
</comment>
<dbReference type="AlphaFoldDB" id="A0A0E3SR70"/>
<evidence type="ECO:0000313" key="12">
    <source>
        <dbReference type="EMBL" id="AKB85336.1"/>
    </source>
</evidence>
<evidence type="ECO:0000259" key="10">
    <source>
        <dbReference type="Pfam" id="PF02775"/>
    </source>
</evidence>
<reference evidence="12 13" key="1">
    <citation type="submission" date="2014-07" db="EMBL/GenBank/DDBJ databases">
        <title>Methanogenic archaea and the global carbon cycle.</title>
        <authorList>
            <person name="Henriksen J.R."/>
            <person name="Luke J."/>
            <person name="Reinhart S."/>
            <person name="Benedict M.N."/>
            <person name="Youngblut N.D."/>
            <person name="Metcalf M.E."/>
            <person name="Whitaker R.J."/>
            <person name="Metcalf W.W."/>
        </authorList>
    </citation>
    <scope>NUCLEOTIDE SEQUENCE [LARGE SCALE GENOMIC DNA]</scope>
    <source>
        <strain evidence="12 13">MM1</strain>
    </source>
</reference>
<keyword evidence="9" id="KW-0786">Thiamine pyrophosphate</keyword>
<dbReference type="GO" id="GO:0044272">
    <property type="term" value="P:sulfur compound biosynthetic process"/>
    <property type="evidence" value="ECO:0007669"/>
    <property type="project" value="UniProtKB-ARBA"/>
</dbReference>
<dbReference type="GO" id="GO:0051536">
    <property type="term" value="F:iron-sulfur cluster binding"/>
    <property type="evidence" value="ECO:0007669"/>
    <property type="project" value="UniProtKB-KW"/>
</dbReference>
<dbReference type="PANTHER" id="PTHR48084">
    <property type="entry name" value="2-OXOGLUTARATE OXIDOREDUCTASE SUBUNIT KORB-RELATED"/>
    <property type="match status" value="1"/>
</dbReference>
<evidence type="ECO:0000256" key="8">
    <source>
        <dbReference type="ARBA" id="ARBA00023014"/>
    </source>
</evidence>
<proteinExistence type="predicted"/>
<sequence length="286" mass="31678">MVSVDDYGEFETEWCPGCGNFMILKALKRALAELGRSPDEVLLTSGIGQSSKLPHYLKCNLFNGLHGRSLPPAIGAKVANHELTVLAVTGDGDCYGEGGNHFLHNVRRNPNITLIVHDNQIYGLTKGQASPTSEPGMKTKVQTHGVFNTPLNPLSLAISLDCSFVSRGFAGDVSHLTELIKKAIQHKGFSLVDVLQPCVSFNKLNTFSWYSERVYRMEEEGDGYDPGDRVKAFERSLEWGERIPLGVFYVNEKPTFEDHLDVLRSGPLVSNKADPKKVDELLDRFI</sequence>
<dbReference type="HOGENOM" id="CLU_048564_0_0_2"/>
<evidence type="ECO:0000256" key="5">
    <source>
        <dbReference type="ARBA" id="ARBA00022842"/>
    </source>
</evidence>
<keyword evidence="13" id="KW-1185">Reference proteome</keyword>
<gene>
    <name evidence="12" type="ORF">MCMEM_1283</name>
</gene>
<dbReference type="SUPFAM" id="SSF52518">
    <property type="entry name" value="Thiamin diphosphate-binding fold (THDP-binding)"/>
    <property type="match status" value="1"/>
</dbReference>
<dbReference type="PANTHER" id="PTHR48084:SF4">
    <property type="entry name" value="2-OXOGLUTARATE OXIDOREDUCTASE SUBUNIT KORB"/>
    <property type="match status" value="1"/>
</dbReference>
<dbReference type="CDD" id="cd03375">
    <property type="entry name" value="TPP_OGFOR"/>
    <property type="match status" value="1"/>
</dbReference>
<dbReference type="Pfam" id="PF02775">
    <property type="entry name" value="TPP_enzyme_C"/>
    <property type="match status" value="1"/>
</dbReference>
<evidence type="ECO:0000313" key="13">
    <source>
        <dbReference type="Proteomes" id="UP000033048"/>
    </source>
</evidence>
<dbReference type="EMBL" id="CP009518">
    <property type="protein sequence ID" value="AKB85336.1"/>
    <property type="molecule type" value="Genomic_DNA"/>
</dbReference>
<dbReference type="NCBIfam" id="TIGR02177">
    <property type="entry name" value="PorB_KorB"/>
    <property type="match status" value="1"/>
</dbReference>
<dbReference type="InterPro" id="IPR032686">
    <property type="entry name" value="PFO_beta_C"/>
</dbReference>
<evidence type="ECO:0000256" key="3">
    <source>
        <dbReference type="ARBA" id="ARBA00001966"/>
    </source>
</evidence>
<dbReference type="InterPro" id="IPR051457">
    <property type="entry name" value="2-oxoacid:Fd_oxidoreductase"/>
</dbReference>
<dbReference type="GO" id="GO:0030976">
    <property type="term" value="F:thiamine pyrophosphate binding"/>
    <property type="evidence" value="ECO:0007669"/>
    <property type="project" value="InterPro"/>
</dbReference>
<dbReference type="EC" id="1.2.7.3" evidence="12"/>
<keyword evidence="8" id="KW-0411">Iron-sulfur</keyword>
<evidence type="ECO:0000259" key="11">
    <source>
        <dbReference type="Pfam" id="PF12367"/>
    </source>
</evidence>
<dbReference type="OrthoDB" id="30755at2157"/>
<dbReference type="GO" id="GO:0045333">
    <property type="term" value="P:cellular respiration"/>
    <property type="evidence" value="ECO:0007669"/>
    <property type="project" value="UniProtKB-ARBA"/>
</dbReference>